<reference evidence="2" key="1">
    <citation type="journal article" date="2023" name="Front. Mar. Sci.">
        <title>A new Merluccius polli reference genome to investigate the effects of global change in West African waters.</title>
        <authorList>
            <person name="Mateo J.L."/>
            <person name="Blanco-Fernandez C."/>
            <person name="Garcia-Vazquez E."/>
            <person name="Machado-Schiaffino G."/>
        </authorList>
    </citation>
    <scope>NUCLEOTIDE SEQUENCE</scope>
    <source>
        <strain evidence="2">C29</strain>
        <tissue evidence="2">Fin</tissue>
    </source>
</reference>
<dbReference type="GO" id="GO:0003676">
    <property type="term" value="F:nucleic acid binding"/>
    <property type="evidence" value="ECO:0007669"/>
    <property type="project" value="InterPro"/>
</dbReference>
<dbReference type="GO" id="GO:0008270">
    <property type="term" value="F:zinc ion binding"/>
    <property type="evidence" value="ECO:0007669"/>
    <property type="project" value="InterPro"/>
</dbReference>
<dbReference type="InterPro" id="IPR003309">
    <property type="entry name" value="SCAN_dom"/>
</dbReference>
<feature type="domain" description="SCAN box" evidence="1">
    <location>
        <begin position="257"/>
        <end position="344"/>
    </location>
</feature>
<gene>
    <name evidence="2" type="ORF">N1851_028500</name>
</gene>
<dbReference type="AlphaFoldDB" id="A0AA47NTG1"/>
<dbReference type="SUPFAM" id="SSF57756">
    <property type="entry name" value="Retrovirus zinc finger-like domains"/>
    <property type="match status" value="1"/>
</dbReference>
<comment type="caution">
    <text evidence="2">The sequence shown here is derived from an EMBL/GenBank/DDBJ whole genome shotgun (WGS) entry which is preliminary data.</text>
</comment>
<dbReference type="PANTHER" id="PTHR46888">
    <property type="entry name" value="ZINC KNUCKLE DOMAINCONTAINING PROTEIN-RELATED"/>
    <property type="match status" value="1"/>
</dbReference>
<dbReference type="InterPro" id="IPR036875">
    <property type="entry name" value="Znf_CCHC_sf"/>
</dbReference>
<dbReference type="InterPro" id="IPR038269">
    <property type="entry name" value="SCAN_sf"/>
</dbReference>
<protein>
    <recommendedName>
        <fullName evidence="1">SCAN box domain-containing protein</fullName>
    </recommendedName>
</protein>
<accession>A0AA47NTG1</accession>
<dbReference type="Gene3D" id="4.10.60.10">
    <property type="entry name" value="Zinc finger, CCHC-type"/>
    <property type="match status" value="1"/>
</dbReference>
<evidence type="ECO:0000313" key="3">
    <source>
        <dbReference type="Proteomes" id="UP001174136"/>
    </source>
</evidence>
<keyword evidence="3" id="KW-1185">Reference proteome</keyword>
<evidence type="ECO:0000313" key="2">
    <source>
        <dbReference type="EMBL" id="KAK0135637.1"/>
    </source>
</evidence>
<dbReference type="Proteomes" id="UP001174136">
    <property type="component" value="Unassembled WGS sequence"/>
</dbReference>
<dbReference type="PANTHER" id="PTHR46888:SF13">
    <property type="entry name" value="RIBONUCLEASE H"/>
    <property type="match status" value="1"/>
</dbReference>
<evidence type="ECO:0000259" key="1">
    <source>
        <dbReference type="Pfam" id="PF02023"/>
    </source>
</evidence>
<dbReference type="Pfam" id="PF02023">
    <property type="entry name" value="SCAN"/>
    <property type="match status" value="1"/>
</dbReference>
<dbReference type="SUPFAM" id="SSF47353">
    <property type="entry name" value="Retrovirus capsid dimerization domain-like"/>
    <property type="match status" value="1"/>
</dbReference>
<sequence>MDEFAQVPTLEKLDRCTKEDLLVLAAVFDVAVPTHALKAEVKRVLSEKLVERGILAVRPQPQSDGASGGLEGEVEVEAATAQRTPRVWAEVGAEAPAPTLDPRLIHSVDPIALIQAGVETEDLKLALRLREVELETKTCEVELMHLRIRAKELDRPSPPVTSTPVSMRFSTVSSDNFDVSKHIGLVPPFRESEVDSYFRAFERIAATLKWPRTVWSLLLQCKLVGKAQEVCASLSIDDSLNYDIVKATVLRAYELVPEAYRQKFRSREKSANQTHVEFAREKTVLLDKWCSACKVTTFDQLRELILLEEFKKCLPERVVVYLNEQKVETMSKAAVCADEFVLTHLRRDHLQISSAKTSKVQFRPSLRSSPSFSESRECFYCHEVGHLIATCPTLQRKESQNTKRPKSIGFVQSTPERLIDSSESDEDKIDKCYKPFIHQGSVSLTGQDEDQVPIVILRDTGATQSLML</sequence>
<name>A0AA47NTG1_MERPO</name>
<proteinExistence type="predicted"/>
<dbReference type="Gene3D" id="1.10.4020.10">
    <property type="entry name" value="DNA breaking-rejoining enzymes"/>
    <property type="match status" value="1"/>
</dbReference>
<organism evidence="2 3">
    <name type="scientific">Merluccius polli</name>
    <name type="common">Benguela hake</name>
    <name type="synonym">Merluccius cadenati</name>
    <dbReference type="NCBI Taxonomy" id="89951"/>
    <lineage>
        <taxon>Eukaryota</taxon>
        <taxon>Metazoa</taxon>
        <taxon>Chordata</taxon>
        <taxon>Craniata</taxon>
        <taxon>Vertebrata</taxon>
        <taxon>Euteleostomi</taxon>
        <taxon>Actinopterygii</taxon>
        <taxon>Neopterygii</taxon>
        <taxon>Teleostei</taxon>
        <taxon>Neoteleostei</taxon>
        <taxon>Acanthomorphata</taxon>
        <taxon>Zeiogadaria</taxon>
        <taxon>Gadariae</taxon>
        <taxon>Gadiformes</taxon>
        <taxon>Gadoidei</taxon>
        <taxon>Merlucciidae</taxon>
        <taxon>Merluccius</taxon>
    </lineage>
</organism>
<dbReference type="EMBL" id="JAOPHQ010005414">
    <property type="protein sequence ID" value="KAK0135637.1"/>
    <property type="molecule type" value="Genomic_DNA"/>
</dbReference>